<dbReference type="GO" id="GO:0020037">
    <property type="term" value="F:heme binding"/>
    <property type="evidence" value="ECO:0007669"/>
    <property type="project" value="EnsemblFungi"/>
</dbReference>
<dbReference type="SUPFAM" id="SSF55856">
    <property type="entry name" value="Cytochrome b5-like heme/steroid binding domain"/>
    <property type="match status" value="1"/>
</dbReference>
<dbReference type="GO" id="GO:0005768">
    <property type="term" value="C:endosome"/>
    <property type="evidence" value="ECO:0007669"/>
    <property type="project" value="EnsemblFungi"/>
</dbReference>
<dbReference type="EMBL" id="KV454426">
    <property type="protein sequence ID" value="ODQ82537.1"/>
    <property type="molecule type" value="Genomic_DNA"/>
</dbReference>
<comment type="similarity">
    <text evidence="1">Belongs to the cytochrome b5 family. MAPR subfamily.</text>
</comment>
<proteinExistence type="inferred from homology"/>
<dbReference type="GO" id="GO:0008047">
    <property type="term" value="F:enzyme activator activity"/>
    <property type="evidence" value="ECO:0007669"/>
    <property type="project" value="EnsemblFungi"/>
</dbReference>
<keyword evidence="4" id="KW-1185">Reference proteome</keyword>
<dbReference type="Gene3D" id="3.10.120.10">
    <property type="entry name" value="Cytochrome b5-like heme/steroid binding domain"/>
    <property type="match status" value="1"/>
</dbReference>
<dbReference type="RefSeq" id="XP_018987865.1">
    <property type="nucleotide sequence ID" value="XM_019131475.1"/>
</dbReference>
<dbReference type="Pfam" id="PF00173">
    <property type="entry name" value="Cyt-b5"/>
    <property type="match status" value="1"/>
</dbReference>
<feature type="domain" description="Cytochrome b5 heme-binding" evidence="2">
    <location>
        <begin position="19"/>
        <end position="120"/>
    </location>
</feature>
<dbReference type="PANTHER" id="PTHR10281">
    <property type="entry name" value="MEMBRANE-ASSOCIATED PROGESTERONE RECEPTOR COMPONENT-RELATED"/>
    <property type="match status" value="1"/>
</dbReference>
<dbReference type="PANTHER" id="PTHR10281:SF76">
    <property type="entry name" value="CALCUTTA CUP-RELATED"/>
    <property type="match status" value="1"/>
</dbReference>
<dbReference type="Proteomes" id="UP000094336">
    <property type="component" value="Unassembled WGS sequence"/>
</dbReference>
<name>A0A1E3QZM2_9ASCO</name>
<dbReference type="FunFam" id="3.10.120.10:FF:000003">
    <property type="entry name" value="membrane-associated progesterone receptor component 1"/>
    <property type="match status" value="1"/>
</dbReference>
<accession>A0A1E3QZM2</accession>
<reference evidence="4" key="1">
    <citation type="submission" date="2016-05" db="EMBL/GenBank/DDBJ databases">
        <title>Comparative genomics of biotechnologically important yeasts.</title>
        <authorList>
            <consortium name="DOE Joint Genome Institute"/>
            <person name="Riley R."/>
            <person name="Haridas S."/>
            <person name="Wolfe K.H."/>
            <person name="Lopes M.R."/>
            <person name="Hittinger C.T."/>
            <person name="Goker M."/>
            <person name="Salamov A."/>
            <person name="Wisecaver J."/>
            <person name="Long T.M."/>
            <person name="Aerts A.L."/>
            <person name="Barry K."/>
            <person name="Choi C."/>
            <person name="Clum A."/>
            <person name="Coughlan A.Y."/>
            <person name="Deshpande S."/>
            <person name="Douglass A.P."/>
            <person name="Hanson S.J."/>
            <person name="Klenk H.-P."/>
            <person name="Labutti K."/>
            <person name="Lapidus A."/>
            <person name="Lindquist E."/>
            <person name="Lipzen A."/>
            <person name="Meier-Kolthoff J.P."/>
            <person name="Ohm R.A."/>
            <person name="Otillar R.P."/>
            <person name="Pangilinan J."/>
            <person name="Peng Y."/>
            <person name="Rokas A."/>
            <person name="Rosa C.A."/>
            <person name="Scheuner C."/>
            <person name="Sibirny A.A."/>
            <person name="Slot J.C."/>
            <person name="Stielow J.B."/>
            <person name="Sun H."/>
            <person name="Kurtzman C.P."/>
            <person name="Blackwell M."/>
            <person name="Grigoriev I.V."/>
            <person name="Jeffries T.W."/>
        </authorList>
    </citation>
    <scope>NUCLEOTIDE SEQUENCE [LARGE SCALE GENOMIC DNA]</scope>
    <source>
        <strain evidence="4">NRRL Y-12698</strain>
    </source>
</reference>
<evidence type="ECO:0000313" key="4">
    <source>
        <dbReference type="Proteomes" id="UP000094336"/>
    </source>
</evidence>
<evidence type="ECO:0000256" key="1">
    <source>
        <dbReference type="ARBA" id="ARBA00038357"/>
    </source>
</evidence>
<sequence length="122" mass="13421">MSTATENTSTEGATVEGSFTPKTLFKYNGHDMQEIYIAVKGVVYDVSAGRSFYGPSGPYANFAGHDASRGLALNSFDAECIRDFDQPIDDLKDLTPEDIDSLDGWEEHFQKKYPVVGTLVEN</sequence>
<protein>
    <recommendedName>
        <fullName evidence="2">Cytochrome b5 heme-binding domain-containing protein</fullName>
    </recommendedName>
</protein>
<gene>
    <name evidence="3" type="ORF">BABINDRAFT_30132</name>
</gene>
<dbReference type="InterPro" id="IPR050577">
    <property type="entry name" value="MAPR/NEUFC/NENF-like"/>
</dbReference>
<dbReference type="InterPro" id="IPR036400">
    <property type="entry name" value="Cyt_B5-like_heme/steroid_sf"/>
</dbReference>
<dbReference type="OrthoDB" id="547796at2759"/>
<evidence type="ECO:0000313" key="3">
    <source>
        <dbReference type="EMBL" id="ODQ82537.1"/>
    </source>
</evidence>
<dbReference type="SMART" id="SM01117">
    <property type="entry name" value="Cyt-b5"/>
    <property type="match status" value="1"/>
</dbReference>
<organism evidence="3 4">
    <name type="scientific">Babjeviella inositovora NRRL Y-12698</name>
    <dbReference type="NCBI Taxonomy" id="984486"/>
    <lineage>
        <taxon>Eukaryota</taxon>
        <taxon>Fungi</taxon>
        <taxon>Dikarya</taxon>
        <taxon>Ascomycota</taxon>
        <taxon>Saccharomycotina</taxon>
        <taxon>Pichiomycetes</taxon>
        <taxon>Serinales incertae sedis</taxon>
        <taxon>Babjeviella</taxon>
    </lineage>
</organism>
<dbReference type="GO" id="GO:0016020">
    <property type="term" value="C:membrane"/>
    <property type="evidence" value="ECO:0007669"/>
    <property type="project" value="TreeGrafter"/>
</dbReference>
<dbReference type="GO" id="GO:0006696">
    <property type="term" value="P:ergosterol biosynthetic process"/>
    <property type="evidence" value="ECO:0007669"/>
    <property type="project" value="EnsemblFungi"/>
</dbReference>
<dbReference type="GO" id="GO:0032443">
    <property type="term" value="P:regulation of ergosterol biosynthetic process"/>
    <property type="evidence" value="ECO:0007669"/>
    <property type="project" value="EnsemblFungi"/>
</dbReference>
<dbReference type="AlphaFoldDB" id="A0A1E3QZM2"/>
<dbReference type="InterPro" id="IPR001199">
    <property type="entry name" value="Cyt_B5-like_heme/steroid-bd"/>
</dbReference>
<evidence type="ECO:0000259" key="2">
    <source>
        <dbReference type="SMART" id="SM01117"/>
    </source>
</evidence>
<dbReference type="STRING" id="984486.A0A1E3QZM2"/>
<dbReference type="GeneID" id="30149328"/>